<name>A0AAQ4RXF8_GASAC</name>
<dbReference type="PROSITE" id="PS50026">
    <property type="entry name" value="EGF_3"/>
    <property type="match status" value="1"/>
</dbReference>
<comment type="subcellular location">
    <subcellularLocation>
        <location evidence="1">Secreted</location>
        <location evidence="1">Extracellular space</location>
    </subcellularLocation>
</comment>
<keyword evidence="18" id="KW-1185">Reference proteome</keyword>
<dbReference type="EC" id="3.4.21.4" evidence="9"/>
<keyword evidence="10" id="KW-0245">EGF-like domain</keyword>
<dbReference type="PROSITE" id="PS01186">
    <property type="entry name" value="EGF_2"/>
    <property type="match status" value="1"/>
</dbReference>
<dbReference type="InterPro" id="IPR018056">
    <property type="entry name" value="Kringle_CS"/>
</dbReference>
<accession>A0AAQ4RXF8</accession>
<reference evidence="17" key="3">
    <citation type="submission" date="2025-09" db="UniProtKB">
        <authorList>
            <consortium name="Ensembl"/>
        </authorList>
    </citation>
    <scope>IDENTIFICATION</scope>
</reference>
<dbReference type="InterPro" id="IPR000742">
    <property type="entry name" value="EGF"/>
</dbReference>
<evidence type="ECO:0000256" key="5">
    <source>
        <dbReference type="ARBA" id="ARBA00022801"/>
    </source>
</evidence>
<organism evidence="17 18">
    <name type="scientific">Gasterosteus aculeatus aculeatus</name>
    <name type="common">three-spined stickleback</name>
    <dbReference type="NCBI Taxonomy" id="481459"/>
    <lineage>
        <taxon>Eukaryota</taxon>
        <taxon>Metazoa</taxon>
        <taxon>Chordata</taxon>
        <taxon>Craniata</taxon>
        <taxon>Vertebrata</taxon>
        <taxon>Euteleostomi</taxon>
        <taxon>Actinopterygii</taxon>
        <taxon>Neopterygii</taxon>
        <taxon>Teleostei</taxon>
        <taxon>Neoteleostei</taxon>
        <taxon>Acanthomorphata</taxon>
        <taxon>Eupercaria</taxon>
        <taxon>Perciformes</taxon>
        <taxon>Cottioidei</taxon>
        <taxon>Gasterosteales</taxon>
        <taxon>Gasterosteidae</taxon>
        <taxon>Gasterosteus</taxon>
    </lineage>
</organism>
<dbReference type="GO" id="GO:0004252">
    <property type="term" value="F:serine-type endopeptidase activity"/>
    <property type="evidence" value="ECO:0007669"/>
    <property type="project" value="UniProtKB-EC"/>
</dbReference>
<dbReference type="GeneTree" id="ENSGT00940000164286"/>
<evidence type="ECO:0000256" key="7">
    <source>
        <dbReference type="ARBA" id="ARBA00023157"/>
    </source>
</evidence>
<keyword evidence="5 12" id="KW-0378">Hydrolase</keyword>
<dbReference type="PANTHER" id="PTHR24264">
    <property type="entry name" value="TRYPSIN-RELATED"/>
    <property type="match status" value="1"/>
</dbReference>
<dbReference type="Proteomes" id="UP000007635">
    <property type="component" value="Chromosome V"/>
</dbReference>
<dbReference type="Gene3D" id="2.40.20.10">
    <property type="entry name" value="Plasminogen Kringle 4"/>
    <property type="match status" value="1"/>
</dbReference>
<dbReference type="SUPFAM" id="SSF50494">
    <property type="entry name" value="Trypsin-like serine proteases"/>
    <property type="match status" value="1"/>
</dbReference>
<keyword evidence="7 10" id="KW-1015">Disulfide bond</keyword>
<evidence type="ECO:0000256" key="4">
    <source>
        <dbReference type="ARBA" id="ARBA00022670"/>
    </source>
</evidence>
<dbReference type="GO" id="GO:0033628">
    <property type="term" value="P:regulation of cell adhesion mediated by integrin"/>
    <property type="evidence" value="ECO:0007669"/>
    <property type="project" value="TreeGrafter"/>
</dbReference>
<dbReference type="GO" id="GO:0031639">
    <property type="term" value="P:plasminogen activation"/>
    <property type="evidence" value="ECO:0007669"/>
    <property type="project" value="TreeGrafter"/>
</dbReference>
<dbReference type="InterPro" id="IPR009003">
    <property type="entry name" value="Peptidase_S1_PA"/>
</dbReference>
<evidence type="ECO:0000256" key="2">
    <source>
        <dbReference type="ARBA" id="ARBA00022525"/>
    </source>
</evidence>
<reference evidence="17" key="2">
    <citation type="submission" date="2025-08" db="UniProtKB">
        <authorList>
            <consortium name="Ensembl"/>
        </authorList>
    </citation>
    <scope>IDENTIFICATION</scope>
</reference>
<dbReference type="PROSITE" id="PS00135">
    <property type="entry name" value="TRYPSIN_SER"/>
    <property type="match status" value="1"/>
</dbReference>
<dbReference type="Gene3D" id="2.10.25.10">
    <property type="entry name" value="Laminin"/>
    <property type="match status" value="1"/>
</dbReference>
<evidence type="ECO:0000256" key="9">
    <source>
        <dbReference type="ARBA" id="ARBA00038868"/>
    </source>
</evidence>
<evidence type="ECO:0000256" key="10">
    <source>
        <dbReference type="PROSITE-ProRule" id="PRU00076"/>
    </source>
</evidence>
<keyword evidence="3 11" id="KW-0420">Kringle</keyword>
<dbReference type="PROSITE" id="PS00134">
    <property type="entry name" value="TRYPSIN_HIS"/>
    <property type="match status" value="1"/>
</dbReference>
<dbReference type="CDD" id="cd00190">
    <property type="entry name" value="Tryp_SPc"/>
    <property type="match status" value="1"/>
</dbReference>
<dbReference type="InterPro" id="IPR043504">
    <property type="entry name" value="Peptidase_S1_PA_chymotrypsin"/>
</dbReference>
<dbReference type="Pfam" id="PF00051">
    <property type="entry name" value="Kringle"/>
    <property type="match status" value="1"/>
</dbReference>
<dbReference type="CDD" id="cd00108">
    <property type="entry name" value="KR"/>
    <property type="match status" value="1"/>
</dbReference>
<keyword evidence="6 12" id="KW-0720">Serine protease</keyword>
<evidence type="ECO:0000259" key="15">
    <source>
        <dbReference type="PROSITE" id="PS50070"/>
    </source>
</evidence>
<dbReference type="Pfam" id="PF00089">
    <property type="entry name" value="Trypsin"/>
    <property type="match status" value="1"/>
</dbReference>
<evidence type="ECO:0000256" key="12">
    <source>
        <dbReference type="RuleBase" id="RU363034"/>
    </source>
</evidence>
<dbReference type="GeneID" id="120819437"/>
<dbReference type="PROSITE" id="PS00022">
    <property type="entry name" value="EGF_1"/>
    <property type="match status" value="1"/>
</dbReference>
<dbReference type="InterPro" id="IPR018114">
    <property type="entry name" value="TRYPSIN_HIS"/>
</dbReference>
<dbReference type="SUPFAM" id="SSF57440">
    <property type="entry name" value="Kringle-like"/>
    <property type="match status" value="1"/>
</dbReference>
<protein>
    <recommendedName>
        <fullName evidence="9">trypsin</fullName>
        <ecNumber evidence="9">3.4.21.4</ecNumber>
    </recommendedName>
</protein>
<evidence type="ECO:0000256" key="6">
    <source>
        <dbReference type="ARBA" id="ARBA00022825"/>
    </source>
</evidence>
<dbReference type="Ensembl" id="ENSGACT00000071371.1">
    <property type="protein sequence ID" value="ENSGACP00000067407.1"/>
    <property type="gene ID" value="ENSGACG00000004472.2"/>
</dbReference>
<dbReference type="KEGG" id="gat:120819437"/>
<dbReference type="PANTHER" id="PTHR24264:SF63">
    <property type="entry name" value="PLASMINOGEN ACTIVATOR, UROKINASE B"/>
    <property type="match status" value="1"/>
</dbReference>
<dbReference type="AlphaFoldDB" id="A0AAQ4RXF8"/>
<keyword evidence="4 12" id="KW-0645">Protease</keyword>
<keyword evidence="13" id="KW-0732">Signal</keyword>
<feature type="signal peptide" evidence="13">
    <location>
        <begin position="1"/>
        <end position="18"/>
    </location>
</feature>
<evidence type="ECO:0000256" key="11">
    <source>
        <dbReference type="PROSITE-ProRule" id="PRU00121"/>
    </source>
</evidence>
<reference evidence="17 18" key="1">
    <citation type="journal article" date="2021" name="G3 (Bethesda)">
        <title>Improved contiguity of the threespine stickleback genome using long-read sequencing.</title>
        <authorList>
            <person name="Nath S."/>
            <person name="Shaw D.E."/>
            <person name="White M.A."/>
        </authorList>
    </citation>
    <scope>NUCLEOTIDE SEQUENCE [LARGE SCALE GENOMIC DNA]</scope>
    <source>
        <strain evidence="17 18">Lake Benthic</strain>
    </source>
</reference>
<proteinExistence type="predicted"/>
<evidence type="ECO:0000256" key="13">
    <source>
        <dbReference type="SAM" id="SignalP"/>
    </source>
</evidence>
<dbReference type="Gene3D" id="2.40.10.10">
    <property type="entry name" value="Trypsin-like serine proteases"/>
    <property type="match status" value="1"/>
</dbReference>
<dbReference type="InterPro" id="IPR013806">
    <property type="entry name" value="Kringle-like"/>
</dbReference>
<dbReference type="InterPro" id="IPR033116">
    <property type="entry name" value="TRYPSIN_SER"/>
</dbReference>
<comment type="caution">
    <text evidence="10">Lacks conserved residue(s) required for the propagation of feature annotation.</text>
</comment>
<dbReference type="InterPro" id="IPR001254">
    <property type="entry name" value="Trypsin_dom"/>
</dbReference>
<evidence type="ECO:0000256" key="8">
    <source>
        <dbReference type="ARBA" id="ARBA00036320"/>
    </source>
</evidence>
<dbReference type="GO" id="GO:0005615">
    <property type="term" value="C:extracellular space"/>
    <property type="evidence" value="ECO:0007669"/>
    <property type="project" value="TreeGrafter"/>
</dbReference>
<evidence type="ECO:0000256" key="1">
    <source>
        <dbReference type="ARBA" id="ARBA00004239"/>
    </source>
</evidence>
<evidence type="ECO:0000313" key="17">
    <source>
        <dbReference type="Ensembl" id="ENSGACP00000067407.1"/>
    </source>
</evidence>
<dbReference type="InterPro" id="IPR038178">
    <property type="entry name" value="Kringle_sf"/>
</dbReference>
<dbReference type="PRINTS" id="PR00018">
    <property type="entry name" value="KRINGLE"/>
</dbReference>
<dbReference type="SMART" id="SM00020">
    <property type="entry name" value="Tryp_SPc"/>
    <property type="match status" value="1"/>
</dbReference>
<feature type="chain" id="PRO_5042989769" description="trypsin" evidence="13">
    <location>
        <begin position="19"/>
        <end position="459"/>
    </location>
</feature>
<keyword evidence="2" id="KW-0964">Secreted</keyword>
<evidence type="ECO:0000256" key="3">
    <source>
        <dbReference type="ARBA" id="ARBA00022572"/>
    </source>
</evidence>
<dbReference type="PROSITE" id="PS50240">
    <property type="entry name" value="TRYPSIN_DOM"/>
    <property type="match status" value="1"/>
</dbReference>
<feature type="disulfide bond" evidence="10">
    <location>
        <begin position="71"/>
        <end position="80"/>
    </location>
</feature>
<dbReference type="PRINTS" id="PR00722">
    <property type="entry name" value="CHYMOTRYPSIN"/>
</dbReference>
<dbReference type="FunFam" id="2.40.10.10:FF:000003">
    <property type="entry name" value="Transmembrane serine protease 3"/>
    <property type="match status" value="1"/>
</dbReference>
<evidence type="ECO:0000259" key="14">
    <source>
        <dbReference type="PROSITE" id="PS50026"/>
    </source>
</evidence>
<comment type="catalytic activity">
    <reaction evidence="8">
        <text>Preferential cleavage: Arg-|-Xaa, Lys-|-Xaa.</text>
        <dbReference type="EC" id="3.4.21.4"/>
    </reaction>
</comment>
<feature type="domain" description="EGF-like" evidence="14">
    <location>
        <begin position="42"/>
        <end position="81"/>
    </location>
</feature>
<dbReference type="RefSeq" id="XP_040032777.1">
    <property type="nucleotide sequence ID" value="XM_040176843.1"/>
</dbReference>
<feature type="domain" description="Kringle" evidence="15">
    <location>
        <begin position="87"/>
        <end position="162"/>
    </location>
</feature>
<dbReference type="PROSITE" id="PS00021">
    <property type="entry name" value="KRINGLE_1"/>
    <property type="match status" value="1"/>
</dbReference>
<sequence length="459" mass="50765">MKAFVLISMLAAAATSEAVLSRETRQQAVSGFSPRSSSSSSRSFKSSGGVCLNGGSSVPSLASGDHLFCLCADGFQGSRCETVDGADCYEGLGLFYRGTQSRTESGRTCEEWDSNTRERFMAADVYSGRHNYCRNLLYKRRPWCFVWENRRLVWEYCRVPRCARQLFPPPPAPAAPTEPLPAAESTCGLRSRRKQLKIVGGTVAAVESHPWVAAIFWRGRSKEKVFRCGGSLISACWVLTAAHCFPDRSSTKPRRFSVVLGKNAMNETNAAVEQTFRVEQIILHEGYDNSAENYNNDIALLQLKARRGRCSIESDSVRPVCLPPPGQKLHPGFTCEVTGYGKENQSLWYNSPVLREAQVNLIAGDVCRQPDYYASLISDNMFCAGRTDWSRDACEGDSGGPLVCEVGERLFLFGVISWGDGCAKEKRPGVYTQVTNYNWWVEEKTGLSSVTSGAMFPEK</sequence>
<dbReference type="InterPro" id="IPR001314">
    <property type="entry name" value="Peptidase_S1A"/>
</dbReference>
<evidence type="ECO:0000313" key="18">
    <source>
        <dbReference type="Proteomes" id="UP000007635"/>
    </source>
</evidence>
<dbReference type="InterPro" id="IPR050127">
    <property type="entry name" value="Serine_Proteases_S1"/>
</dbReference>
<dbReference type="SMART" id="SM00130">
    <property type="entry name" value="KR"/>
    <property type="match status" value="1"/>
</dbReference>
<feature type="domain" description="Peptidase S1" evidence="16">
    <location>
        <begin position="198"/>
        <end position="446"/>
    </location>
</feature>
<evidence type="ECO:0000259" key="16">
    <source>
        <dbReference type="PROSITE" id="PS50240"/>
    </source>
</evidence>
<dbReference type="PROSITE" id="PS50070">
    <property type="entry name" value="KRINGLE_2"/>
    <property type="match status" value="1"/>
</dbReference>
<dbReference type="InterPro" id="IPR000001">
    <property type="entry name" value="Kringle"/>
</dbReference>